<evidence type="ECO:0000259" key="6">
    <source>
        <dbReference type="PROSITE" id="PS50089"/>
    </source>
</evidence>
<keyword evidence="5" id="KW-0812">Transmembrane</keyword>
<sequence length="85" mass="9708">MEHDIICSICLEIFILPVVLNCSHVFCNYCVCKWRKSSNTCPLCRQIIQQISPSAPMAEAVLKVNSVILLVILLLMFYSVSRFQE</sequence>
<dbReference type="InterPro" id="IPR017907">
    <property type="entry name" value="Znf_RING_CS"/>
</dbReference>
<reference evidence="7" key="2">
    <citation type="submission" date="2019-07" db="EMBL/GenBank/DDBJ databases">
        <authorList>
            <person name="Buck C."/>
            <person name="Tisza M."/>
        </authorList>
    </citation>
    <scope>NUCLEOTIDE SEQUENCE</scope>
    <source>
        <strain evidence="7">0104</strain>
    </source>
</reference>
<keyword evidence="1" id="KW-0479">Metal-binding</keyword>
<dbReference type="SUPFAM" id="SSF57850">
    <property type="entry name" value="RING/U-box"/>
    <property type="match status" value="1"/>
</dbReference>
<evidence type="ECO:0000313" key="8">
    <source>
        <dbReference type="Proteomes" id="UP001227660"/>
    </source>
</evidence>
<dbReference type="InterPro" id="IPR001841">
    <property type="entry name" value="Znf_RING"/>
</dbReference>
<keyword evidence="2 4" id="KW-0863">Zinc-finger</keyword>
<keyword evidence="3" id="KW-0862">Zinc</keyword>
<dbReference type="PROSITE" id="PS00518">
    <property type="entry name" value="ZF_RING_1"/>
    <property type="match status" value="1"/>
</dbReference>
<dbReference type="Pfam" id="PF13639">
    <property type="entry name" value="zf-RING_2"/>
    <property type="match status" value="1"/>
</dbReference>
<dbReference type="PANTHER" id="PTHR23327:SF51">
    <property type="entry name" value="TRANSCRIPTIONAL REGULATOR OF YEAST FORM ADHERENCE 3"/>
    <property type="match status" value="1"/>
</dbReference>
<dbReference type="GO" id="GO:0008270">
    <property type="term" value="F:zinc ion binding"/>
    <property type="evidence" value="ECO:0007669"/>
    <property type="project" value="UniProtKB-KW"/>
</dbReference>
<protein>
    <submittedName>
        <fullName evidence="7">Oncoid</fullName>
    </submittedName>
</protein>
<dbReference type="InterPro" id="IPR013083">
    <property type="entry name" value="Znf_RING/FYVE/PHD"/>
</dbReference>
<feature type="domain" description="RING-type" evidence="6">
    <location>
        <begin position="7"/>
        <end position="45"/>
    </location>
</feature>
<reference evidence="7" key="1">
    <citation type="journal article" date="2019" name="J. ISSAAS">
        <title>Identification of 'Missing Link' Families of Small DNA Tumor Viruses.</title>
        <authorList>
            <person name="Welch N.L."/>
            <person name="Tisza M.J."/>
            <person name="Belford A."/>
            <person name="Pastrana D.V."/>
            <person name="Pang Y.-Y.S."/>
            <person name="Schiller J.T."/>
            <person name="An P."/>
            <person name="Cantalupo P.G."/>
            <person name="Pipas J.M."/>
            <person name="Koda S."/>
            <person name="Subramaniam K."/>
            <person name="Waltzek T.B."/>
            <person name="Bian C."/>
            <person name="Shi Q."/>
            <person name="Ruan Z."/>
            <person name="Ng T.F.-F."/>
            <person name="Starrett G.J."/>
            <person name="Buck C.B."/>
        </authorList>
    </citation>
    <scope>NUCLEOTIDE SEQUENCE</scope>
    <source>
        <strain evidence="7">0104</strain>
    </source>
</reference>
<dbReference type="Gene3D" id="3.30.40.10">
    <property type="entry name" value="Zinc/RING finger domain, C3HC4 (zinc finger)"/>
    <property type="match status" value="1"/>
</dbReference>
<keyword evidence="5" id="KW-0472">Membrane</keyword>
<evidence type="ECO:0000256" key="1">
    <source>
        <dbReference type="ARBA" id="ARBA00022723"/>
    </source>
</evidence>
<name>A0A5H3CM14_9VIRU</name>
<accession>A0A5H3CM14</accession>
<dbReference type="Proteomes" id="UP001227660">
    <property type="component" value="Segment"/>
</dbReference>
<proteinExistence type="predicted"/>
<organism evidence="7 8">
    <name type="scientific">Bos-associated insect adintovirus</name>
    <dbReference type="NCBI Taxonomy" id="2597806"/>
    <lineage>
        <taxon>Viruses</taxon>
        <taxon>Varidnaviria</taxon>
        <taxon>Bamfordvirae</taxon>
        <taxon>Preplasmiviricota</taxon>
        <taxon>Polisuviricotina</taxon>
        <taxon>Polintoviricetes</taxon>
        <taxon>Orthopolintovirales</taxon>
        <taxon>Adintoviridae</taxon>
    </lineage>
</organism>
<evidence type="ECO:0000256" key="5">
    <source>
        <dbReference type="SAM" id="Phobius"/>
    </source>
</evidence>
<dbReference type="PROSITE" id="PS50089">
    <property type="entry name" value="ZF_RING_2"/>
    <property type="match status" value="1"/>
</dbReference>
<evidence type="ECO:0000256" key="4">
    <source>
        <dbReference type="PROSITE-ProRule" id="PRU00175"/>
    </source>
</evidence>
<evidence type="ECO:0000313" key="7">
    <source>
        <dbReference type="EMBL" id="DAC80288.1"/>
    </source>
</evidence>
<feature type="transmembrane region" description="Helical" evidence="5">
    <location>
        <begin position="60"/>
        <end position="80"/>
    </location>
</feature>
<dbReference type="SMART" id="SM00184">
    <property type="entry name" value="RING"/>
    <property type="match status" value="1"/>
</dbReference>
<evidence type="ECO:0000256" key="3">
    <source>
        <dbReference type="ARBA" id="ARBA00022833"/>
    </source>
</evidence>
<evidence type="ECO:0000256" key="2">
    <source>
        <dbReference type="ARBA" id="ARBA00022771"/>
    </source>
</evidence>
<dbReference type="EMBL" id="BK010889">
    <property type="protein sequence ID" value="DAC80288.1"/>
    <property type="molecule type" value="Genomic_DNA"/>
</dbReference>
<keyword evidence="5" id="KW-1133">Transmembrane helix</keyword>
<dbReference type="PANTHER" id="PTHR23327">
    <property type="entry name" value="RING FINGER PROTEIN 127"/>
    <property type="match status" value="1"/>
</dbReference>